<dbReference type="Pfam" id="PF00989">
    <property type="entry name" value="PAS"/>
    <property type="match status" value="1"/>
</dbReference>
<dbReference type="Pfam" id="PF02518">
    <property type="entry name" value="HATPase_c"/>
    <property type="match status" value="1"/>
</dbReference>
<dbReference type="SMART" id="SM00387">
    <property type="entry name" value="HATPase_c"/>
    <property type="match status" value="1"/>
</dbReference>
<evidence type="ECO:0000259" key="9">
    <source>
        <dbReference type="PROSITE" id="PS50109"/>
    </source>
</evidence>
<dbReference type="Gene3D" id="3.30.565.10">
    <property type="entry name" value="Histidine kinase-like ATPase, C-terminal domain"/>
    <property type="match status" value="1"/>
</dbReference>
<keyword evidence="8" id="KW-0902">Two-component regulatory system</keyword>
<name>A0A517SZ63_9BACT</name>
<accession>A0A517SZ63</accession>
<dbReference type="NCBIfam" id="TIGR00229">
    <property type="entry name" value="sensory_box"/>
    <property type="match status" value="1"/>
</dbReference>
<sequence>MQTRTTPLRRNRLANLLLEASPAAVVVTDSQNHIVAMNRLAEESFGYQEHELVGRSIKKVFPECGTGRSPSSDDASHHECILSQLRDPDPTEPLFFQACRKDGQTFSTKVTVHPLATDSCLVNVIDLTQRIIHDQASNHEKQIQGERLAAVLQMVSGLAHESRNALQRAQSCLDLLQLDLVDQSEMMTLTEQIRGALTDIQQNYEEVKDYAAPIVLKRQAVDLPELCRRIYDELTQSLGDDAPRLSLRCTTACQNVRLDAGRIGDVLRHVLENAIHASPNQSEIEFHCDYPDAPTIEIRVRDHGEGLSREVEQRMFEPFFTTKQQGTGLGLAVCRRIIEAHEGTIEAANAPEGGTVVRIRIPVGDPTG</sequence>
<dbReference type="GO" id="GO:0005524">
    <property type="term" value="F:ATP binding"/>
    <property type="evidence" value="ECO:0007669"/>
    <property type="project" value="UniProtKB-KW"/>
</dbReference>
<dbReference type="PANTHER" id="PTHR43065">
    <property type="entry name" value="SENSOR HISTIDINE KINASE"/>
    <property type="match status" value="1"/>
</dbReference>
<reference evidence="11 12" key="1">
    <citation type="submission" date="2019-02" db="EMBL/GenBank/DDBJ databases">
        <title>Deep-cultivation of Planctomycetes and their phenomic and genomic characterization uncovers novel biology.</title>
        <authorList>
            <person name="Wiegand S."/>
            <person name="Jogler M."/>
            <person name="Boedeker C."/>
            <person name="Pinto D."/>
            <person name="Vollmers J."/>
            <person name="Rivas-Marin E."/>
            <person name="Kohn T."/>
            <person name="Peeters S.H."/>
            <person name="Heuer A."/>
            <person name="Rast P."/>
            <person name="Oberbeckmann S."/>
            <person name="Bunk B."/>
            <person name="Jeske O."/>
            <person name="Meyerdierks A."/>
            <person name="Storesund J.E."/>
            <person name="Kallscheuer N."/>
            <person name="Luecker S."/>
            <person name="Lage O.M."/>
            <person name="Pohl T."/>
            <person name="Merkel B.J."/>
            <person name="Hornburger P."/>
            <person name="Mueller R.-W."/>
            <person name="Bruemmer F."/>
            <person name="Labrenz M."/>
            <person name="Spormann A.M."/>
            <person name="Op den Camp H."/>
            <person name="Overmann J."/>
            <person name="Amann R."/>
            <person name="Jetten M.S.M."/>
            <person name="Mascher T."/>
            <person name="Medema M.H."/>
            <person name="Devos D.P."/>
            <person name="Kaster A.-K."/>
            <person name="Ovreas L."/>
            <person name="Rohde M."/>
            <person name="Galperin M.Y."/>
            <person name="Jogler C."/>
        </authorList>
    </citation>
    <scope>NUCLEOTIDE SEQUENCE [LARGE SCALE GENOMIC DNA]</scope>
    <source>
        <strain evidence="11 12">SV_7m_r</strain>
    </source>
</reference>
<dbReference type="SMART" id="SM00091">
    <property type="entry name" value="PAS"/>
    <property type="match status" value="1"/>
</dbReference>
<proteinExistence type="predicted"/>
<dbReference type="PROSITE" id="PS50112">
    <property type="entry name" value="PAS"/>
    <property type="match status" value="1"/>
</dbReference>
<keyword evidence="5" id="KW-0547">Nucleotide-binding</keyword>
<evidence type="ECO:0000256" key="5">
    <source>
        <dbReference type="ARBA" id="ARBA00022741"/>
    </source>
</evidence>
<dbReference type="InterPro" id="IPR005467">
    <property type="entry name" value="His_kinase_dom"/>
</dbReference>
<dbReference type="InterPro" id="IPR004358">
    <property type="entry name" value="Sig_transdc_His_kin-like_C"/>
</dbReference>
<dbReference type="GO" id="GO:0004673">
    <property type="term" value="F:protein histidine kinase activity"/>
    <property type="evidence" value="ECO:0007669"/>
    <property type="project" value="UniProtKB-EC"/>
</dbReference>
<evidence type="ECO:0000259" key="10">
    <source>
        <dbReference type="PROSITE" id="PS50112"/>
    </source>
</evidence>
<protein>
    <recommendedName>
        <fullName evidence="2">histidine kinase</fullName>
        <ecNumber evidence="2">2.7.13.3</ecNumber>
    </recommendedName>
</protein>
<keyword evidence="6" id="KW-0418">Kinase</keyword>
<keyword evidence="3" id="KW-0597">Phosphoprotein</keyword>
<keyword evidence="12" id="KW-1185">Reference proteome</keyword>
<dbReference type="InterPro" id="IPR035965">
    <property type="entry name" value="PAS-like_dom_sf"/>
</dbReference>
<dbReference type="GO" id="GO:0006355">
    <property type="term" value="P:regulation of DNA-templated transcription"/>
    <property type="evidence" value="ECO:0007669"/>
    <property type="project" value="InterPro"/>
</dbReference>
<comment type="catalytic activity">
    <reaction evidence="1">
        <text>ATP + protein L-histidine = ADP + protein N-phospho-L-histidine.</text>
        <dbReference type="EC" id="2.7.13.3"/>
    </reaction>
</comment>
<dbReference type="PRINTS" id="PR00344">
    <property type="entry name" value="BCTRLSENSOR"/>
</dbReference>
<keyword evidence="7" id="KW-0067">ATP-binding</keyword>
<feature type="domain" description="Histidine kinase" evidence="9">
    <location>
        <begin position="157"/>
        <end position="365"/>
    </location>
</feature>
<feature type="domain" description="PAS" evidence="10">
    <location>
        <begin position="10"/>
        <end position="63"/>
    </location>
</feature>
<dbReference type="GO" id="GO:0000160">
    <property type="term" value="P:phosphorelay signal transduction system"/>
    <property type="evidence" value="ECO:0007669"/>
    <property type="project" value="UniProtKB-KW"/>
</dbReference>
<evidence type="ECO:0000256" key="1">
    <source>
        <dbReference type="ARBA" id="ARBA00000085"/>
    </source>
</evidence>
<dbReference type="Proteomes" id="UP000315003">
    <property type="component" value="Chromosome"/>
</dbReference>
<evidence type="ECO:0000256" key="7">
    <source>
        <dbReference type="ARBA" id="ARBA00022840"/>
    </source>
</evidence>
<dbReference type="PANTHER" id="PTHR43065:SF10">
    <property type="entry name" value="PEROXIDE STRESS-ACTIVATED HISTIDINE KINASE MAK3"/>
    <property type="match status" value="1"/>
</dbReference>
<dbReference type="InterPro" id="IPR013767">
    <property type="entry name" value="PAS_fold"/>
</dbReference>
<evidence type="ECO:0000313" key="11">
    <source>
        <dbReference type="EMBL" id="QDT61430.1"/>
    </source>
</evidence>
<evidence type="ECO:0000313" key="12">
    <source>
        <dbReference type="Proteomes" id="UP000315003"/>
    </source>
</evidence>
<gene>
    <name evidence="11" type="primary">fixL_5</name>
    <name evidence="11" type="ORF">SV7mr_39650</name>
</gene>
<evidence type="ECO:0000256" key="4">
    <source>
        <dbReference type="ARBA" id="ARBA00022679"/>
    </source>
</evidence>
<dbReference type="EC" id="2.7.13.3" evidence="2"/>
<dbReference type="SUPFAM" id="SSF55785">
    <property type="entry name" value="PYP-like sensor domain (PAS domain)"/>
    <property type="match status" value="1"/>
</dbReference>
<dbReference type="InterPro" id="IPR000014">
    <property type="entry name" value="PAS"/>
</dbReference>
<keyword evidence="4 11" id="KW-0808">Transferase</keyword>
<dbReference type="PROSITE" id="PS50109">
    <property type="entry name" value="HIS_KIN"/>
    <property type="match status" value="1"/>
</dbReference>
<dbReference type="CDD" id="cd00130">
    <property type="entry name" value="PAS"/>
    <property type="match status" value="1"/>
</dbReference>
<dbReference type="InterPro" id="IPR003594">
    <property type="entry name" value="HATPase_dom"/>
</dbReference>
<evidence type="ECO:0000256" key="6">
    <source>
        <dbReference type="ARBA" id="ARBA00022777"/>
    </source>
</evidence>
<dbReference type="InterPro" id="IPR036890">
    <property type="entry name" value="HATPase_C_sf"/>
</dbReference>
<evidence type="ECO:0000256" key="8">
    <source>
        <dbReference type="ARBA" id="ARBA00023012"/>
    </source>
</evidence>
<dbReference type="SUPFAM" id="SSF55874">
    <property type="entry name" value="ATPase domain of HSP90 chaperone/DNA topoisomerase II/histidine kinase"/>
    <property type="match status" value="1"/>
</dbReference>
<dbReference type="EMBL" id="CP036272">
    <property type="protein sequence ID" value="QDT61430.1"/>
    <property type="molecule type" value="Genomic_DNA"/>
</dbReference>
<dbReference type="Gene3D" id="1.10.287.130">
    <property type="match status" value="1"/>
</dbReference>
<evidence type="ECO:0000256" key="3">
    <source>
        <dbReference type="ARBA" id="ARBA00022553"/>
    </source>
</evidence>
<dbReference type="AlphaFoldDB" id="A0A517SZ63"/>
<dbReference type="Gene3D" id="3.30.450.20">
    <property type="entry name" value="PAS domain"/>
    <property type="match status" value="1"/>
</dbReference>
<evidence type="ECO:0000256" key="2">
    <source>
        <dbReference type="ARBA" id="ARBA00012438"/>
    </source>
</evidence>
<organism evidence="11 12">
    <name type="scientific">Stieleria bergensis</name>
    <dbReference type="NCBI Taxonomy" id="2528025"/>
    <lineage>
        <taxon>Bacteria</taxon>
        <taxon>Pseudomonadati</taxon>
        <taxon>Planctomycetota</taxon>
        <taxon>Planctomycetia</taxon>
        <taxon>Pirellulales</taxon>
        <taxon>Pirellulaceae</taxon>
        <taxon>Stieleria</taxon>
    </lineage>
</organism>
<dbReference type="RefSeq" id="WP_419187587.1">
    <property type="nucleotide sequence ID" value="NZ_CP036272.1"/>
</dbReference>